<dbReference type="GO" id="GO:0006310">
    <property type="term" value="P:DNA recombination"/>
    <property type="evidence" value="ECO:0007669"/>
    <property type="project" value="UniProtKB-KW"/>
</dbReference>
<dbReference type="Proteomes" id="UP000005307">
    <property type="component" value="Chromosome"/>
</dbReference>
<dbReference type="GO" id="GO:0003677">
    <property type="term" value="F:DNA binding"/>
    <property type="evidence" value="ECO:0007669"/>
    <property type="project" value="UniProtKB-KW"/>
</dbReference>
<evidence type="ECO:0000256" key="5">
    <source>
        <dbReference type="SAM" id="MobiDB-lite"/>
    </source>
</evidence>
<dbReference type="KEGG" id="oat:OAN307_c17550"/>
<evidence type="ECO:0000313" key="7">
    <source>
        <dbReference type="EMBL" id="AGI67420.1"/>
    </source>
</evidence>
<dbReference type="OrthoDB" id="6388170at2"/>
<dbReference type="Pfam" id="PF13356">
    <property type="entry name" value="Arm-DNA-bind_3"/>
    <property type="match status" value="1"/>
</dbReference>
<dbReference type="Pfam" id="PF00589">
    <property type="entry name" value="Phage_integrase"/>
    <property type="match status" value="1"/>
</dbReference>
<dbReference type="CDD" id="cd00796">
    <property type="entry name" value="INT_Rci_Hp1_C"/>
    <property type="match status" value="1"/>
</dbReference>
<dbReference type="AlphaFoldDB" id="M9RC95"/>
<protein>
    <submittedName>
        <fullName evidence="7">DNA integration/recombination/inversion protein</fullName>
    </submittedName>
</protein>
<accession>M9RC95</accession>
<evidence type="ECO:0000313" key="8">
    <source>
        <dbReference type="Proteomes" id="UP000005307"/>
    </source>
</evidence>
<dbReference type="HOGENOM" id="CLU_027562_17_7_5"/>
<dbReference type="GO" id="GO:0015074">
    <property type="term" value="P:DNA integration"/>
    <property type="evidence" value="ECO:0007669"/>
    <property type="project" value="UniProtKB-KW"/>
</dbReference>
<keyword evidence="4" id="KW-0233">DNA recombination</keyword>
<dbReference type="eggNOG" id="COG0582">
    <property type="taxonomic scope" value="Bacteria"/>
</dbReference>
<keyword evidence="2" id="KW-0229">DNA integration</keyword>
<evidence type="ECO:0000256" key="2">
    <source>
        <dbReference type="ARBA" id="ARBA00022908"/>
    </source>
</evidence>
<dbReference type="STRING" id="391626.OAN307_c17550"/>
<dbReference type="RefSeq" id="WP_015499451.1">
    <property type="nucleotide sequence ID" value="NC_020911.1"/>
</dbReference>
<dbReference type="InterPro" id="IPR010998">
    <property type="entry name" value="Integrase_recombinase_N"/>
</dbReference>
<dbReference type="PANTHER" id="PTHR30629:SF2">
    <property type="entry name" value="PROPHAGE INTEGRASE INTS-RELATED"/>
    <property type="match status" value="1"/>
</dbReference>
<dbReference type="EMBL" id="CP003740">
    <property type="protein sequence ID" value="AGI67420.1"/>
    <property type="molecule type" value="Genomic_DNA"/>
</dbReference>
<evidence type="ECO:0000256" key="1">
    <source>
        <dbReference type="ARBA" id="ARBA00008857"/>
    </source>
</evidence>
<dbReference type="Gene3D" id="1.10.150.130">
    <property type="match status" value="1"/>
</dbReference>
<feature type="region of interest" description="Disordered" evidence="5">
    <location>
        <begin position="160"/>
        <end position="181"/>
    </location>
</feature>
<dbReference type="PROSITE" id="PS51898">
    <property type="entry name" value="TYR_RECOMBINASE"/>
    <property type="match status" value="1"/>
</dbReference>
<reference evidence="7 8" key="1">
    <citation type="journal article" date="2013" name="PLoS ONE">
        <title>Poles Apart: Arctic and Antarctic Octadecabacter strains Share High Genome Plasticity and a New Type of Xanthorhodopsin.</title>
        <authorList>
            <person name="Vollmers J."/>
            <person name="Voget S."/>
            <person name="Dietrich S."/>
            <person name="Gollnow K."/>
            <person name="Smits M."/>
            <person name="Meyer K."/>
            <person name="Brinkhoff T."/>
            <person name="Simon M."/>
            <person name="Daniel R."/>
        </authorList>
    </citation>
    <scope>NUCLEOTIDE SEQUENCE [LARGE SCALE GENOMIC DNA]</scope>
    <source>
        <strain evidence="7 8">307</strain>
    </source>
</reference>
<name>M9RC95_9RHOB</name>
<feature type="compositionally biased region" description="Basic residues" evidence="5">
    <location>
        <begin position="162"/>
        <end position="177"/>
    </location>
</feature>
<organism evidence="7 8">
    <name type="scientific">Octadecabacter antarcticus 307</name>
    <dbReference type="NCBI Taxonomy" id="391626"/>
    <lineage>
        <taxon>Bacteria</taxon>
        <taxon>Pseudomonadati</taxon>
        <taxon>Pseudomonadota</taxon>
        <taxon>Alphaproteobacteria</taxon>
        <taxon>Rhodobacterales</taxon>
        <taxon>Roseobacteraceae</taxon>
        <taxon>Octadecabacter</taxon>
    </lineage>
</organism>
<dbReference type="Gene3D" id="1.10.443.10">
    <property type="entry name" value="Intergrase catalytic core"/>
    <property type="match status" value="1"/>
</dbReference>
<dbReference type="InterPro" id="IPR038488">
    <property type="entry name" value="Integrase_DNA-bd_sf"/>
</dbReference>
<dbReference type="PANTHER" id="PTHR30629">
    <property type="entry name" value="PROPHAGE INTEGRASE"/>
    <property type="match status" value="1"/>
</dbReference>
<dbReference type="InterPro" id="IPR050808">
    <property type="entry name" value="Phage_Integrase"/>
</dbReference>
<dbReference type="SUPFAM" id="SSF56349">
    <property type="entry name" value="DNA breaking-rejoining enzymes"/>
    <property type="match status" value="1"/>
</dbReference>
<keyword evidence="3" id="KW-0238">DNA-binding</keyword>
<keyword evidence="8" id="KW-1185">Reference proteome</keyword>
<comment type="similarity">
    <text evidence="1">Belongs to the 'phage' integrase family.</text>
</comment>
<evidence type="ECO:0000259" key="6">
    <source>
        <dbReference type="PROSITE" id="PS51898"/>
    </source>
</evidence>
<proteinExistence type="inferred from homology"/>
<evidence type="ECO:0000256" key="4">
    <source>
        <dbReference type="ARBA" id="ARBA00023172"/>
    </source>
</evidence>
<dbReference type="InterPro" id="IPR025166">
    <property type="entry name" value="Integrase_DNA_bind_dom"/>
</dbReference>
<dbReference type="InterPro" id="IPR013762">
    <property type="entry name" value="Integrase-like_cat_sf"/>
</dbReference>
<gene>
    <name evidence="7" type="ORF">OAN307_c17550</name>
</gene>
<dbReference type="InterPro" id="IPR011010">
    <property type="entry name" value="DNA_brk_join_enz"/>
</dbReference>
<sequence>MVNRLKLNEKALRDAELRTGVSYQIFDTEVIGFAVRVQSSGARTFTIDYRHAGRQRRMNIGRWPEWSVTAARERAKELRRAIDEGRDPLAVREDFREAPQVKDMIDRYIAEHLPKLAKNNAGDQVSMLRKMLEPAWGNKLVTEITKSDVARFLDFVAEGRPRPSKAKPNNRARKLQGHKPTPIRANRMGEVLRKMFTLAMEWEWRADNPVQGFHRRIEQARERFLGPEELTRIAVVLDNAEDQRGAAIIRMCMLTGARVGEVRTARFEQFNLDYVIWSKPAATTKQRKIHRVPISQEVVTIVRKRQMVVPHGNPWLFPGETVGQPVREIRRFWARVQKEADLPDVRIHDLRHTFASLLVSGGASLEMIGRLLGHSQMQTTQRYAHLMDSPLRAGVDTVASILSPRPRLVHDAAQDGAGKPKSA</sequence>
<evidence type="ECO:0000256" key="3">
    <source>
        <dbReference type="ARBA" id="ARBA00023125"/>
    </source>
</evidence>
<dbReference type="InterPro" id="IPR002104">
    <property type="entry name" value="Integrase_catalytic"/>
</dbReference>
<dbReference type="Gene3D" id="3.30.160.390">
    <property type="entry name" value="Integrase, DNA-binding domain"/>
    <property type="match status" value="1"/>
</dbReference>
<feature type="domain" description="Tyr recombinase" evidence="6">
    <location>
        <begin position="220"/>
        <end position="396"/>
    </location>
</feature>